<dbReference type="RefSeq" id="WP_255230975.1">
    <property type="nucleotide sequence ID" value="NZ_AP025503.1"/>
</dbReference>
<dbReference type="InterPro" id="IPR036291">
    <property type="entry name" value="NAD(P)-bd_dom_sf"/>
</dbReference>
<evidence type="ECO:0000259" key="2">
    <source>
        <dbReference type="Pfam" id="PF07885"/>
    </source>
</evidence>
<reference evidence="3" key="1">
    <citation type="submission" date="2022-01" db="EMBL/GenBank/DDBJ databases">
        <title>Alginate degradation mechanism of Vibrio pelagius WXL662.</title>
        <authorList>
            <person name="He X."/>
        </authorList>
    </citation>
    <scope>NUCLEOTIDE SEQUENCE</scope>
    <source>
        <strain evidence="3">WXL662</strain>
    </source>
</reference>
<dbReference type="Pfam" id="PF07885">
    <property type="entry name" value="Ion_trans_2"/>
    <property type="match status" value="1"/>
</dbReference>
<evidence type="ECO:0000313" key="4">
    <source>
        <dbReference type="Proteomes" id="UP001059120"/>
    </source>
</evidence>
<dbReference type="GO" id="GO:0034220">
    <property type="term" value="P:monoatomic ion transmembrane transport"/>
    <property type="evidence" value="ECO:0007669"/>
    <property type="project" value="UniProtKB-KW"/>
</dbReference>
<keyword evidence="4" id="KW-1185">Reference proteome</keyword>
<keyword evidence="1" id="KW-0812">Transmembrane</keyword>
<feature type="domain" description="Potassium channel" evidence="2">
    <location>
        <begin position="30"/>
        <end position="101"/>
    </location>
</feature>
<keyword evidence="3" id="KW-0407">Ion channel</keyword>
<dbReference type="Proteomes" id="UP001059120">
    <property type="component" value="Chromosome 1"/>
</dbReference>
<dbReference type="Gene3D" id="1.10.287.70">
    <property type="match status" value="1"/>
</dbReference>
<keyword evidence="3" id="KW-0406">Ion transport</keyword>
<dbReference type="InterPro" id="IPR013099">
    <property type="entry name" value="K_chnl_dom"/>
</dbReference>
<accession>A0ABY5G4G0</accession>
<protein>
    <submittedName>
        <fullName evidence="3">Potassium channel family protein</fullName>
    </submittedName>
</protein>
<dbReference type="PANTHER" id="PTHR43833">
    <property type="entry name" value="POTASSIUM CHANNEL PROTEIN 2-RELATED-RELATED"/>
    <property type="match status" value="1"/>
</dbReference>
<proteinExistence type="predicted"/>
<evidence type="ECO:0000313" key="3">
    <source>
        <dbReference type="EMBL" id="UTT85042.1"/>
    </source>
</evidence>
<dbReference type="PANTHER" id="PTHR43833:SF9">
    <property type="entry name" value="POTASSIUM CHANNEL PROTEIN YUGO-RELATED"/>
    <property type="match status" value="1"/>
</dbReference>
<dbReference type="Gene3D" id="3.40.50.720">
    <property type="entry name" value="NAD(P)-binding Rossmann-like Domain"/>
    <property type="match status" value="1"/>
</dbReference>
<dbReference type="InterPro" id="IPR050721">
    <property type="entry name" value="Trk_Ktr_HKT_K-transport"/>
</dbReference>
<feature type="transmembrane region" description="Helical" evidence="1">
    <location>
        <begin position="23"/>
        <end position="41"/>
    </location>
</feature>
<evidence type="ECO:0000256" key="1">
    <source>
        <dbReference type="SAM" id="Phobius"/>
    </source>
</evidence>
<gene>
    <name evidence="3" type="ORF">LZI70_01715</name>
</gene>
<dbReference type="SUPFAM" id="SSF51735">
    <property type="entry name" value="NAD(P)-binding Rossmann-fold domains"/>
    <property type="match status" value="1"/>
</dbReference>
<keyword evidence="1" id="KW-1133">Transmembrane helix</keyword>
<keyword evidence="3" id="KW-0813">Transport</keyword>
<dbReference type="EMBL" id="CP090614">
    <property type="protein sequence ID" value="UTT85042.1"/>
    <property type="molecule type" value="Genomic_DNA"/>
</dbReference>
<organism evidence="3 4">
    <name type="scientific">Vibrio pelagius</name>
    <dbReference type="NCBI Taxonomy" id="28169"/>
    <lineage>
        <taxon>Bacteria</taxon>
        <taxon>Pseudomonadati</taxon>
        <taxon>Pseudomonadota</taxon>
        <taxon>Gammaproteobacteria</taxon>
        <taxon>Vibrionales</taxon>
        <taxon>Vibrionaceae</taxon>
        <taxon>Vibrio</taxon>
    </lineage>
</organism>
<dbReference type="SUPFAM" id="SSF81324">
    <property type="entry name" value="Voltage-gated potassium channels"/>
    <property type="match status" value="1"/>
</dbReference>
<sequence>MVIWLQLKRWLQANLFVLNGKNLLVAFAGYVFTAWLLLFIAGEHDLTSSLTTFAYYLVVTASTVGYGDLSPTTAFGQWIVILFVIPGGLSLFAALLGKVATEGVEYWRAGLLGKRRIRVENHILMLGWNEQRTIHLIRMLQHEETGKRPIVLCTRSDIENPLPGEINFVKVNSYTDGKEMEKTGIESASCILIDNPEDDITLSAALYCANRNPNAHLLVYFKDEALSDLLHKHCPNSECIPAVGAEMLAKAAVDPGSSALHQELLSSTRGMTQYSTYYPESAEKTTVAPIFSVFKERYQATLIAIDHGKGRGIELNPELDVEVTGGSKLFYIADERIPEFNWQIITDKLRS</sequence>
<keyword evidence="1" id="KW-0472">Membrane</keyword>
<feature type="transmembrane region" description="Helical" evidence="1">
    <location>
        <begin position="75"/>
        <end position="96"/>
    </location>
</feature>
<name>A0ABY5G4G0_VIBPE</name>